<evidence type="ECO:0000313" key="2">
    <source>
        <dbReference type="Proteomes" id="UP000422569"/>
    </source>
</evidence>
<dbReference type="InterPro" id="IPR019650">
    <property type="entry name" value="DUF2513"/>
</dbReference>
<keyword evidence="2" id="KW-1185">Reference proteome</keyword>
<dbReference type="KEGG" id="mpar:F7D14_20805"/>
<sequence>MKRDMDLIRELLLKLEGANVPPGVTAVISPYDARLAVNGFDGEEIGHHLRMLVSAGFIETGNQPFAADGALIFRQIAWEGRDFLDSVRDPEVWGKTKKGALAAGGFTFDLLKDLAKGFLKKQIAERTGVDL</sequence>
<accession>A0A6B8MBD9</accession>
<keyword evidence="1" id="KW-0614">Plasmid</keyword>
<reference evidence="1 2" key="1">
    <citation type="submission" date="2019-09" db="EMBL/GenBank/DDBJ databases">
        <title>Isolation and complete genome sequencing of Methylocystis species.</title>
        <authorList>
            <person name="Rumah B.L."/>
            <person name="Stead C.E."/>
            <person name="Stevens B.C."/>
            <person name="Minton N.P."/>
            <person name="Grosse-Honebrink A."/>
            <person name="Zhang Y."/>
        </authorList>
    </citation>
    <scope>NUCLEOTIDE SEQUENCE [LARGE SCALE GENOMIC DNA]</scope>
    <source>
        <strain evidence="1 2">BRCS2</strain>
        <plasmid evidence="1 2">unnamed2</plasmid>
    </source>
</reference>
<dbReference type="EMBL" id="CP044333">
    <property type="protein sequence ID" value="QGN00032.1"/>
    <property type="molecule type" value="Genomic_DNA"/>
</dbReference>
<name>A0A6B8MBD9_9HYPH</name>
<dbReference type="RefSeq" id="WP_026016455.1">
    <property type="nucleotide sequence ID" value="NZ_CP044333.1"/>
</dbReference>
<geneLocation type="plasmid" evidence="1">
    <name>unnamed2</name>
</geneLocation>
<evidence type="ECO:0000313" key="1">
    <source>
        <dbReference type="EMBL" id="QGN00032.1"/>
    </source>
</evidence>
<proteinExistence type="predicted"/>
<dbReference type="Pfam" id="PF10711">
    <property type="entry name" value="DUF2513"/>
    <property type="match status" value="1"/>
</dbReference>
<gene>
    <name evidence="1" type="ORF">F7D14_20805</name>
</gene>
<dbReference type="Proteomes" id="UP000422569">
    <property type="component" value="Plasmid unnamed2"/>
</dbReference>
<protein>
    <submittedName>
        <fullName evidence="1">DUF2513 domain-containing protein</fullName>
    </submittedName>
</protein>
<dbReference type="AlphaFoldDB" id="A0A6B8MBD9"/>
<organism evidence="1 2">
    <name type="scientific">Methylocystis parvus</name>
    <dbReference type="NCBI Taxonomy" id="134"/>
    <lineage>
        <taxon>Bacteria</taxon>
        <taxon>Pseudomonadati</taxon>
        <taxon>Pseudomonadota</taxon>
        <taxon>Alphaproteobacteria</taxon>
        <taxon>Hyphomicrobiales</taxon>
        <taxon>Methylocystaceae</taxon>
        <taxon>Methylocystis</taxon>
    </lineage>
</organism>